<dbReference type="EMBL" id="AMZH03021391">
    <property type="protein sequence ID" value="RRT38248.1"/>
    <property type="molecule type" value="Genomic_DNA"/>
</dbReference>
<evidence type="ECO:0000313" key="2">
    <source>
        <dbReference type="Proteomes" id="UP000287651"/>
    </source>
</evidence>
<organism evidence="1 2">
    <name type="scientific">Ensete ventricosum</name>
    <name type="common">Abyssinian banana</name>
    <name type="synonym">Musa ensete</name>
    <dbReference type="NCBI Taxonomy" id="4639"/>
    <lineage>
        <taxon>Eukaryota</taxon>
        <taxon>Viridiplantae</taxon>
        <taxon>Streptophyta</taxon>
        <taxon>Embryophyta</taxon>
        <taxon>Tracheophyta</taxon>
        <taxon>Spermatophyta</taxon>
        <taxon>Magnoliopsida</taxon>
        <taxon>Liliopsida</taxon>
        <taxon>Zingiberales</taxon>
        <taxon>Musaceae</taxon>
        <taxon>Ensete</taxon>
    </lineage>
</organism>
<accession>A0A426XFJ2</accession>
<protein>
    <submittedName>
        <fullName evidence="1">Uncharacterized protein</fullName>
    </submittedName>
</protein>
<dbReference type="Proteomes" id="UP000287651">
    <property type="component" value="Unassembled WGS sequence"/>
</dbReference>
<reference evidence="1 2" key="1">
    <citation type="journal article" date="2014" name="Agronomy (Basel)">
        <title>A Draft Genome Sequence for Ensete ventricosum, the Drought-Tolerant Tree Against Hunger.</title>
        <authorList>
            <person name="Harrison J."/>
            <person name="Moore K.A."/>
            <person name="Paszkiewicz K."/>
            <person name="Jones T."/>
            <person name="Grant M."/>
            <person name="Ambacheew D."/>
            <person name="Muzemil S."/>
            <person name="Studholme D.J."/>
        </authorList>
    </citation>
    <scope>NUCLEOTIDE SEQUENCE [LARGE SCALE GENOMIC DNA]</scope>
</reference>
<gene>
    <name evidence="1" type="ORF">B296_00051168</name>
</gene>
<name>A0A426XFJ2_ENSVE</name>
<proteinExistence type="predicted"/>
<dbReference type="AlphaFoldDB" id="A0A426XFJ2"/>
<evidence type="ECO:0000313" key="1">
    <source>
        <dbReference type="EMBL" id="RRT38248.1"/>
    </source>
</evidence>
<comment type="caution">
    <text evidence="1">The sequence shown here is derived from an EMBL/GenBank/DDBJ whole genome shotgun (WGS) entry which is preliminary data.</text>
</comment>
<sequence>MRIYRLRRNGRRCKATDSRVMGSAAPWYRGGGTSVELSISCSHRGRALVVKGADEVDNAEINSKDQDRAKG</sequence>